<dbReference type="PANTHER" id="PTHR12243:SF67">
    <property type="entry name" value="COREPRESSOR OF PANGOLIN, ISOFORM A-RELATED"/>
    <property type="match status" value="1"/>
</dbReference>
<feature type="region of interest" description="Disordered" evidence="1">
    <location>
        <begin position="238"/>
        <end position="277"/>
    </location>
</feature>
<evidence type="ECO:0000313" key="3">
    <source>
        <dbReference type="EMBL" id="CAG6738025.1"/>
    </source>
</evidence>
<dbReference type="EMBL" id="HBUF01405782">
    <property type="protein sequence ID" value="CAG6738025.1"/>
    <property type="molecule type" value="Transcribed_RNA"/>
</dbReference>
<dbReference type="PANTHER" id="PTHR12243">
    <property type="entry name" value="MADF DOMAIN TRANSCRIPTION FACTOR"/>
    <property type="match status" value="1"/>
</dbReference>
<dbReference type="Pfam" id="PF10545">
    <property type="entry name" value="MADF_DNA_bdg"/>
    <property type="match status" value="1"/>
</dbReference>
<dbReference type="InterPro" id="IPR039353">
    <property type="entry name" value="TF_Adf1"/>
</dbReference>
<evidence type="ECO:0000256" key="1">
    <source>
        <dbReference type="SAM" id="MobiDB-lite"/>
    </source>
</evidence>
<dbReference type="AlphaFoldDB" id="A0A8D8YZT7"/>
<feature type="domain" description="MADF" evidence="2">
    <location>
        <begin position="40"/>
        <end position="128"/>
    </location>
</feature>
<name>A0A8D8YZT7_9HEMI</name>
<dbReference type="InterPro" id="IPR006578">
    <property type="entry name" value="MADF-dom"/>
</dbReference>
<evidence type="ECO:0000259" key="2">
    <source>
        <dbReference type="PROSITE" id="PS51029"/>
    </source>
</evidence>
<accession>A0A8D8YZT7</accession>
<feature type="compositionally biased region" description="Polar residues" evidence="1">
    <location>
        <begin position="238"/>
        <end position="252"/>
    </location>
</feature>
<sequence>MHVRVWQDPRDFVKFDVFLSFCFFNLSQYFVDMDDNNTERLISLVRESASLWNINDENWKNTGKKAKQWADIGKELNQSGQEVRKKWTILRDSYLKYIEAVKGSTGMEKSYINWPWAGQLEFLRDSLTQRKTASNIEADTQLMSTVMEEGSIFAFEDTQILPPGSESEASQMLPPVTIPDGTIVFNQKKSKSSHGLIDNLFLSYAETLKSFSPRTQADLKMQMAQMFGRAELKELNARTSTANPTSGQSSFRKSPVHVVYSSDSDDPHHVVSPLDSDEDQWWIRKPSSSSSSSF</sequence>
<dbReference type="SMART" id="SM00595">
    <property type="entry name" value="MADF"/>
    <property type="match status" value="1"/>
</dbReference>
<protein>
    <recommendedName>
        <fullName evidence="2">MADF domain-containing protein</fullName>
    </recommendedName>
</protein>
<proteinExistence type="predicted"/>
<dbReference type="PROSITE" id="PS51029">
    <property type="entry name" value="MADF"/>
    <property type="match status" value="1"/>
</dbReference>
<organism evidence="3">
    <name type="scientific">Cacopsylla melanoneura</name>
    <dbReference type="NCBI Taxonomy" id="428564"/>
    <lineage>
        <taxon>Eukaryota</taxon>
        <taxon>Metazoa</taxon>
        <taxon>Ecdysozoa</taxon>
        <taxon>Arthropoda</taxon>
        <taxon>Hexapoda</taxon>
        <taxon>Insecta</taxon>
        <taxon>Pterygota</taxon>
        <taxon>Neoptera</taxon>
        <taxon>Paraneoptera</taxon>
        <taxon>Hemiptera</taxon>
        <taxon>Sternorrhyncha</taxon>
        <taxon>Psylloidea</taxon>
        <taxon>Psyllidae</taxon>
        <taxon>Psyllinae</taxon>
        <taxon>Cacopsylla</taxon>
    </lineage>
</organism>
<reference evidence="3" key="1">
    <citation type="submission" date="2021-05" db="EMBL/GenBank/DDBJ databases">
        <authorList>
            <person name="Alioto T."/>
            <person name="Alioto T."/>
            <person name="Gomez Garrido J."/>
        </authorList>
    </citation>
    <scope>NUCLEOTIDE SEQUENCE</scope>
</reference>